<reference evidence="1 2" key="1">
    <citation type="submission" date="2024-01" db="EMBL/GenBank/DDBJ databases">
        <title>The genomes of 5 underutilized Papilionoideae crops provide insights into root nodulation and disease resistanc.</title>
        <authorList>
            <person name="Jiang F."/>
        </authorList>
    </citation>
    <scope>NUCLEOTIDE SEQUENCE [LARGE SCALE GENOMIC DNA]</scope>
    <source>
        <strain evidence="1">LVBAO_FW01</strain>
        <tissue evidence="1">Leaves</tissue>
    </source>
</reference>
<accession>A0AAN9M6X4</accession>
<gene>
    <name evidence="1" type="ORF">VNO77_06728</name>
</gene>
<evidence type="ECO:0000313" key="2">
    <source>
        <dbReference type="Proteomes" id="UP001367508"/>
    </source>
</evidence>
<keyword evidence="2" id="KW-1185">Reference proteome</keyword>
<dbReference type="EMBL" id="JAYMYQ010000002">
    <property type="protein sequence ID" value="KAK7349395.1"/>
    <property type="molecule type" value="Genomic_DNA"/>
</dbReference>
<name>A0AAN9M6X4_CANGL</name>
<sequence>MAETDRSDTGKHNWEKDLRVMMKKKKAFTLTITASYPQIQQNRDRPFDFVKIEHCDVADAVIQRGIYVQTHLSHIHHTFAFNVSDKVKKESETHSLWTVGFCEKTGTIQIQQRKTSNQKFA</sequence>
<evidence type="ECO:0000313" key="1">
    <source>
        <dbReference type="EMBL" id="KAK7349395.1"/>
    </source>
</evidence>
<proteinExistence type="predicted"/>
<protein>
    <submittedName>
        <fullName evidence="1">Uncharacterized protein</fullName>
    </submittedName>
</protein>
<dbReference type="Proteomes" id="UP001367508">
    <property type="component" value="Unassembled WGS sequence"/>
</dbReference>
<organism evidence="1 2">
    <name type="scientific">Canavalia gladiata</name>
    <name type="common">Sword bean</name>
    <name type="synonym">Dolichos gladiatus</name>
    <dbReference type="NCBI Taxonomy" id="3824"/>
    <lineage>
        <taxon>Eukaryota</taxon>
        <taxon>Viridiplantae</taxon>
        <taxon>Streptophyta</taxon>
        <taxon>Embryophyta</taxon>
        <taxon>Tracheophyta</taxon>
        <taxon>Spermatophyta</taxon>
        <taxon>Magnoliopsida</taxon>
        <taxon>eudicotyledons</taxon>
        <taxon>Gunneridae</taxon>
        <taxon>Pentapetalae</taxon>
        <taxon>rosids</taxon>
        <taxon>fabids</taxon>
        <taxon>Fabales</taxon>
        <taxon>Fabaceae</taxon>
        <taxon>Papilionoideae</taxon>
        <taxon>50 kb inversion clade</taxon>
        <taxon>NPAAA clade</taxon>
        <taxon>indigoferoid/millettioid clade</taxon>
        <taxon>Phaseoleae</taxon>
        <taxon>Canavalia</taxon>
    </lineage>
</organism>
<dbReference type="AlphaFoldDB" id="A0AAN9M6X4"/>
<comment type="caution">
    <text evidence="1">The sequence shown here is derived from an EMBL/GenBank/DDBJ whole genome shotgun (WGS) entry which is preliminary data.</text>
</comment>